<name>A0ABY5CLE4_9GAMM</name>
<keyword evidence="1" id="KW-1133">Transmembrane helix</keyword>
<keyword evidence="1" id="KW-0472">Membrane</keyword>
<dbReference type="EMBL" id="CP074347">
    <property type="protein sequence ID" value="USU99021.1"/>
    <property type="molecule type" value="Genomic_DNA"/>
</dbReference>
<reference evidence="2" key="1">
    <citation type="journal article" date="2022" name="BMC Genomics">
        <title>Genome sequence of the entomopathogenic Serratia entomophila isolate 626 and characterisation of the species specific itaconate degradation pathway.</title>
        <authorList>
            <person name="Vaughan A.L."/>
            <person name="Altermann E."/>
            <person name="Glare T.R."/>
            <person name="Hurst M.R.H."/>
        </authorList>
    </citation>
    <scope>NUCLEOTIDE SEQUENCE</scope>
    <source>
        <strain evidence="2">626</strain>
    </source>
</reference>
<dbReference type="RefSeq" id="WP_234584849.1">
    <property type="nucleotide sequence ID" value="NZ_CAMIPD010000001.1"/>
</dbReference>
<dbReference type="Proteomes" id="UP001056873">
    <property type="component" value="Chromosome"/>
</dbReference>
<evidence type="ECO:0000313" key="2">
    <source>
        <dbReference type="EMBL" id="USU99021.1"/>
    </source>
</evidence>
<protein>
    <submittedName>
        <fullName evidence="2">Uncharacterized protein</fullName>
    </submittedName>
</protein>
<organism evidence="2 3">
    <name type="scientific">Serratia entomophila</name>
    <dbReference type="NCBI Taxonomy" id="42906"/>
    <lineage>
        <taxon>Bacteria</taxon>
        <taxon>Pseudomonadati</taxon>
        <taxon>Pseudomonadota</taxon>
        <taxon>Gammaproteobacteria</taxon>
        <taxon>Enterobacterales</taxon>
        <taxon>Yersiniaceae</taxon>
        <taxon>Serratia</taxon>
    </lineage>
</organism>
<evidence type="ECO:0000313" key="3">
    <source>
        <dbReference type="Proteomes" id="UP001056873"/>
    </source>
</evidence>
<dbReference type="GeneID" id="75022979"/>
<gene>
    <name evidence="2" type="ORF">KFQ06_13185</name>
</gene>
<keyword evidence="1" id="KW-0812">Transmembrane</keyword>
<keyword evidence="3" id="KW-1185">Reference proteome</keyword>
<evidence type="ECO:0000256" key="1">
    <source>
        <dbReference type="SAM" id="Phobius"/>
    </source>
</evidence>
<sequence length="97" mass="11587">MKDYKNNSFTKCLMMFTVAVYCFLPPVLTTYFFEFFNLNPFAIIKCWHFNPFSADRGIPSYQTFLYLLLLWAVLNLALWLCLWAAARIYARWVAPHR</sequence>
<accession>A0ABY5CLE4</accession>
<feature type="transmembrane region" description="Helical" evidence="1">
    <location>
        <begin position="12"/>
        <end position="33"/>
    </location>
</feature>
<proteinExistence type="predicted"/>
<feature type="transmembrane region" description="Helical" evidence="1">
    <location>
        <begin position="64"/>
        <end position="90"/>
    </location>
</feature>